<proteinExistence type="inferred from homology"/>
<protein>
    <submittedName>
        <fullName evidence="5">BlaI/MecI/CopY family transcriptional regulator</fullName>
    </submittedName>
</protein>
<name>A0ABT5DZ57_9BACT</name>
<evidence type="ECO:0000256" key="2">
    <source>
        <dbReference type="ARBA" id="ARBA00023015"/>
    </source>
</evidence>
<evidence type="ECO:0000256" key="1">
    <source>
        <dbReference type="ARBA" id="ARBA00011046"/>
    </source>
</evidence>
<evidence type="ECO:0000256" key="3">
    <source>
        <dbReference type="ARBA" id="ARBA00023125"/>
    </source>
</evidence>
<gene>
    <name evidence="5" type="ORF">POL25_18445</name>
</gene>
<dbReference type="PIRSF" id="PIRSF019455">
    <property type="entry name" value="CopR_AtkY"/>
    <property type="match status" value="1"/>
</dbReference>
<reference evidence="5 6" key="1">
    <citation type="submission" date="2022-11" db="EMBL/GenBank/DDBJ databases">
        <title>Minimal conservation of predation-associated metabolite biosynthetic gene clusters underscores biosynthetic potential of Myxococcota including descriptions for ten novel species: Archangium lansinium sp. nov., Myxococcus landrumus sp. nov., Nannocystis bai.</title>
        <authorList>
            <person name="Ahearne A."/>
            <person name="Stevens C."/>
            <person name="Dowd S."/>
        </authorList>
    </citation>
    <scope>NUCLEOTIDE SEQUENCE [LARGE SCALE GENOMIC DNA]</scope>
    <source>
        <strain evidence="5 6">BB15-2</strain>
    </source>
</reference>
<evidence type="ECO:0000313" key="6">
    <source>
        <dbReference type="Proteomes" id="UP001221686"/>
    </source>
</evidence>
<dbReference type="Gene3D" id="1.10.4040.10">
    <property type="entry name" value="Penicillinase repressor domain"/>
    <property type="match status" value="1"/>
</dbReference>
<dbReference type="Gene3D" id="1.10.10.10">
    <property type="entry name" value="Winged helix-like DNA-binding domain superfamily/Winged helix DNA-binding domain"/>
    <property type="match status" value="1"/>
</dbReference>
<keyword evidence="2" id="KW-0805">Transcription regulation</keyword>
<dbReference type="SUPFAM" id="SSF46785">
    <property type="entry name" value="Winged helix' DNA-binding domain"/>
    <property type="match status" value="1"/>
</dbReference>
<sequence>MGEDHQLSDSQLGLLRILWGRGEATALEVHAVLAEGDLGLAPTTVSTMLSRLEKKGLLAHRTEGRQFIYRALVCEADVRRSMLGRVTDFFFGGDVPLLVSHLVEGRGVDPDDLARLQQCLAERSGEAEEHDDA</sequence>
<comment type="similarity">
    <text evidence="1">Belongs to the BlaI transcriptional regulatory family.</text>
</comment>
<organism evidence="5 6">
    <name type="scientific">Nannocystis bainbridge</name>
    <dbReference type="NCBI Taxonomy" id="2995303"/>
    <lineage>
        <taxon>Bacteria</taxon>
        <taxon>Pseudomonadati</taxon>
        <taxon>Myxococcota</taxon>
        <taxon>Polyangia</taxon>
        <taxon>Nannocystales</taxon>
        <taxon>Nannocystaceae</taxon>
        <taxon>Nannocystis</taxon>
    </lineage>
</organism>
<keyword evidence="3" id="KW-0238">DNA-binding</keyword>
<dbReference type="InterPro" id="IPR036388">
    <property type="entry name" value="WH-like_DNA-bd_sf"/>
</dbReference>
<dbReference type="InterPro" id="IPR005650">
    <property type="entry name" value="BlaI_family"/>
</dbReference>
<dbReference type="EMBL" id="JAQNDL010000002">
    <property type="protein sequence ID" value="MDC0718890.1"/>
    <property type="molecule type" value="Genomic_DNA"/>
</dbReference>
<dbReference type="RefSeq" id="WP_272087399.1">
    <property type="nucleotide sequence ID" value="NZ_JAQNDL010000002.1"/>
</dbReference>
<accession>A0ABT5DZ57</accession>
<dbReference type="InterPro" id="IPR036390">
    <property type="entry name" value="WH_DNA-bd_sf"/>
</dbReference>
<evidence type="ECO:0000313" key="5">
    <source>
        <dbReference type="EMBL" id="MDC0718890.1"/>
    </source>
</evidence>
<keyword evidence="6" id="KW-1185">Reference proteome</keyword>
<evidence type="ECO:0000256" key="4">
    <source>
        <dbReference type="ARBA" id="ARBA00023163"/>
    </source>
</evidence>
<comment type="caution">
    <text evidence="5">The sequence shown here is derived from an EMBL/GenBank/DDBJ whole genome shotgun (WGS) entry which is preliminary data.</text>
</comment>
<keyword evidence="4" id="KW-0804">Transcription</keyword>
<dbReference type="Proteomes" id="UP001221686">
    <property type="component" value="Unassembled WGS sequence"/>
</dbReference>
<dbReference type="Pfam" id="PF03965">
    <property type="entry name" value="Penicillinase_R"/>
    <property type="match status" value="1"/>
</dbReference>